<dbReference type="Pfam" id="PF01484">
    <property type="entry name" value="Col_cuticle_N"/>
    <property type="match status" value="1"/>
</dbReference>
<evidence type="ECO:0000259" key="3">
    <source>
        <dbReference type="SMART" id="SM01088"/>
    </source>
</evidence>
<dbReference type="AlphaFoldDB" id="A0A183D2W3"/>
<evidence type="ECO:0000256" key="1">
    <source>
        <dbReference type="ARBA" id="ARBA00022737"/>
    </source>
</evidence>
<evidence type="ECO:0000313" key="5">
    <source>
        <dbReference type="Proteomes" id="UP000271098"/>
    </source>
</evidence>
<dbReference type="PANTHER" id="PTHR24637">
    <property type="entry name" value="COLLAGEN"/>
    <property type="match status" value="1"/>
</dbReference>
<dbReference type="WBParaSite" id="GPUH_0000305901-mRNA-1">
    <property type="protein sequence ID" value="GPUH_0000305901-mRNA-1"/>
    <property type="gene ID" value="GPUH_0000305901"/>
</dbReference>
<keyword evidence="2" id="KW-0812">Transmembrane</keyword>
<keyword evidence="5" id="KW-1185">Reference proteome</keyword>
<dbReference type="InterPro" id="IPR002486">
    <property type="entry name" value="Col_cuticle_N"/>
</dbReference>
<dbReference type="SMART" id="SM01088">
    <property type="entry name" value="Col_cuticle_N"/>
    <property type="match status" value="1"/>
</dbReference>
<accession>A0A183D2W3</accession>
<gene>
    <name evidence="4" type="ORF">GPUH_LOCUS3054</name>
</gene>
<keyword evidence="2" id="KW-0472">Membrane</keyword>
<reference evidence="4 5" key="2">
    <citation type="submission" date="2018-11" db="EMBL/GenBank/DDBJ databases">
        <authorList>
            <consortium name="Pathogen Informatics"/>
        </authorList>
    </citation>
    <scope>NUCLEOTIDE SEQUENCE [LARGE SCALE GENOMIC DNA]</scope>
</reference>
<reference evidence="6" key="1">
    <citation type="submission" date="2016-06" db="UniProtKB">
        <authorList>
            <consortium name="WormBaseParasite"/>
        </authorList>
    </citation>
    <scope>IDENTIFICATION</scope>
</reference>
<feature type="domain" description="Nematode cuticle collagen N-terminal" evidence="3">
    <location>
        <begin position="19"/>
        <end position="71"/>
    </location>
</feature>
<protein>
    <submittedName>
        <fullName evidence="6">Col_cuticle_N domain-containing protein</fullName>
    </submittedName>
</protein>
<dbReference type="GO" id="GO:0042302">
    <property type="term" value="F:structural constituent of cuticle"/>
    <property type="evidence" value="ECO:0007669"/>
    <property type="project" value="InterPro"/>
</dbReference>
<dbReference type="EMBL" id="UYRT01004963">
    <property type="protein sequence ID" value="VDK37614.1"/>
    <property type="molecule type" value="Genomic_DNA"/>
</dbReference>
<name>A0A183D2W3_9BILA</name>
<keyword evidence="2" id="KW-1133">Transmembrane helix</keyword>
<proteinExistence type="predicted"/>
<evidence type="ECO:0000256" key="2">
    <source>
        <dbReference type="SAM" id="Phobius"/>
    </source>
</evidence>
<dbReference type="OrthoDB" id="5872583at2759"/>
<keyword evidence="1" id="KW-0677">Repeat</keyword>
<organism evidence="6">
    <name type="scientific">Gongylonema pulchrum</name>
    <dbReference type="NCBI Taxonomy" id="637853"/>
    <lineage>
        <taxon>Eukaryota</taxon>
        <taxon>Metazoa</taxon>
        <taxon>Ecdysozoa</taxon>
        <taxon>Nematoda</taxon>
        <taxon>Chromadorea</taxon>
        <taxon>Rhabditida</taxon>
        <taxon>Spirurina</taxon>
        <taxon>Spiruromorpha</taxon>
        <taxon>Spiruroidea</taxon>
        <taxon>Gongylonematidae</taxon>
        <taxon>Gongylonema</taxon>
    </lineage>
</organism>
<evidence type="ECO:0000313" key="4">
    <source>
        <dbReference type="EMBL" id="VDK37614.1"/>
    </source>
</evidence>
<sequence>MSASDDPKLRLAEAESLKRVAFFGIAVSTIATLTAIIVIPMVYNYMQHVQSSLQVEIDFCKHRTNGLWEQFAHVEEVSGVRDRPRRSIYYRRTGFSSGRMPHTQARAAQMYDEGPSAGFAGASTKYGGRPKSGAPRSGVGAASFGGFPGNYHQTAEVRGAPAHTQPEGRTGAANYGAGGVSEGMCCSCQVGPAGPPGAPGIDGKNGVLSMFF</sequence>
<evidence type="ECO:0000313" key="6">
    <source>
        <dbReference type="WBParaSite" id="GPUH_0000305901-mRNA-1"/>
    </source>
</evidence>
<dbReference type="PANTHER" id="PTHR24637:SF267">
    <property type="entry name" value="CUTICLE COLLAGEN 12-RELATED"/>
    <property type="match status" value="1"/>
</dbReference>
<dbReference type="Proteomes" id="UP000271098">
    <property type="component" value="Unassembled WGS sequence"/>
</dbReference>
<feature type="transmembrane region" description="Helical" evidence="2">
    <location>
        <begin position="20"/>
        <end position="43"/>
    </location>
</feature>